<dbReference type="Proteomes" id="UP001529338">
    <property type="component" value="Unassembled WGS sequence"/>
</dbReference>
<comment type="caution">
    <text evidence="2">The sequence shown here is derived from an EMBL/GenBank/DDBJ whole genome shotgun (WGS) entry which is preliminary data.</text>
</comment>
<feature type="transmembrane region" description="Helical" evidence="1">
    <location>
        <begin position="189"/>
        <end position="209"/>
    </location>
</feature>
<accession>A0ABT7SDC0</accession>
<feature type="transmembrane region" description="Helical" evidence="1">
    <location>
        <begin position="240"/>
        <end position="264"/>
    </location>
</feature>
<evidence type="ECO:0000313" key="3">
    <source>
        <dbReference type="Proteomes" id="UP001529338"/>
    </source>
</evidence>
<evidence type="ECO:0008006" key="4">
    <source>
        <dbReference type="Google" id="ProtNLM"/>
    </source>
</evidence>
<dbReference type="RefSeq" id="WP_289453787.1">
    <property type="nucleotide sequence ID" value="NZ_JAUCGQ010000001.1"/>
</dbReference>
<gene>
    <name evidence="2" type="ORF">QRT04_04400</name>
</gene>
<protein>
    <recommendedName>
        <fullName evidence="4">ABC transporter permease</fullName>
    </recommendedName>
</protein>
<organism evidence="2 3">
    <name type="scientific">Cellulomonas alba</name>
    <dbReference type="NCBI Taxonomy" id="3053467"/>
    <lineage>
        <taxon>Bacteria</taxon>
        <taxon>Bacillati</taxon>
        <taxon>Actinomycetota</taxon>
        <taxon>Actinomycetes</taxon>
        <taxon>Micrococcales</taxon>
        <taxon>Cellulomonadaceae</taxon>
        <taxon>Cellulomonas</taxon>
    </lineage>
</organism>
<feature type="transmembrane region" description="Helical" evidence="1">
    <location>
        <begin position="108"/>
        <end position="134"/>
    </location>
</feature>
<proteinExistence type="predicted"/>
<keyword evidence="1" id="KW-1133">Transmembrane helix</keyword>
<evidence type="ECO:0000313" key="2">
    <source>
        <dbReference type="EMBL" id="MDM7854165.1"/>
    </source>
</evidence>
<keyword evidence="1" id="KW-0472">Membrane</keyword>
<feature type="transmembrane region" description="Helical" evidence="1">
    <location>
        <begin position="28"/>
        <end position="48"/>
    </location>
</feature>
<keyword evidence="3" id="KW-1185">Reference proteome</keyword>
<feature type="transmembrane region" description="Helical" evidence="1">
    <location>
        <begin position="68"/>
        <end position="87"/>
    </location>
</feature>
<keyword evidence="1" id="KW-0812">Transmembrane</keyword>
<evidence type="ECO:0000256" key="1">
    <source>
        <dbReference type="SAM" id="Phobius"/>
    </source>
</evidence>
<reference evidence="2 3" key="1">
    <citation type="submission" date="2023-06" db="EMBL/GenBank/DDBJ databases">
        <title>Cellulomonas sp. MW4 Whole genome sequence.</title>
        <authorList>
            <person name="Park S."/>
        </authorList>
    </citation>
    <scope>NUCLEOTIDE SEQUENCE [LARGE SCALE GENOMIC DNA]</scope>
    <source>
        <strain evidence="2 3">MW4</strain>
    </source>
</reference>
<sequence length="271" mass="27194">MAAPPARRMTGALRAEWTKARSLPSTGWLLLGLAVAMVGIGLAATGSLRVDECGEGACTLDTVKLSLGGVRLAQVAAAVLGVLLVTADYATGTIVPTLAAVPRRWRVVVAKVAVVGAGVGGAAVAGVVGALLAARAVLPRRGFTAARGYAATTVVHDLTQRAAVGTVLYLVLVAVLGAGLGLVIRDTGVAVTVVLALLLVAPVLAMVVGDPVWQTRIHRFAPADAGLAVQATRGLATLPIAPWAGLALLAAYALAALAAGAWMLQARDATT</sequence>
<name>A0ABT7SDC0_9CELL</name>
<dbReference type="EMBL" id="JAUCGQ010000001">
    <property type="protein sequence ID" value="MDM7854165.1"/>
    <property type="molecule type" value="Genomic_DNA"/>
</dbReference>
<feature type="transmembrane region" description="Helical" evidence="1">
    <location>
        <begin position="162"/>
        <end position="182"/>
    </location>
</feature>